<accession>A0A183G4V7</accession>
<dbReference type="Proteomes" id="UP000050761">
    <property type="component" value="Unassembled WGS sequence"/>
</dbReference>
<proteinExistence type="predicted"/>
<accession>A0A3P8E220</accession>
<dbReference type="WBParaSite" id="HPBE_0001658701-mRNA-1">
    <property type="protein sequence ID" value="HPBE_0001658701-mRNA-1"/>
    <property type="gene ID" value="HPBE_0001658701"/>
</dbReference>
<gene>
    <name evidence="2" type="ORF">HPBE_LOCUS16586</name>
</gene>
<dbReference type="EMBL" id="UZAH01029505">
    <property type="protein sequence ID" value="VDP06419.1"/>
    <property type="molecule type" value="Genomic_DNA"/>
</dbReference>
<feature type="region of interest" description="Disordered" evidence="1">
    <location>
        <begin position="1"/>
        <end position="30"/>
    </location>
</feature>
<evidence type="ECO:0000256" key="1">
    <source>
        <dbReference type="SAM" id="MobiDB-lite"/>
    </source>
</evidence>
<sequence>MMGSGAENDENRMECDGAPQLGNSFGEVRSNGKRGLCVDKRADVEKEIGEAIRVVEASLMGVELSTGLSQELVAEIVAVLSQR</sequence>
<protein>
    <submittedName>
        <fullName evidence="4">DUF768 domain-containing protein</fullName>
    </submittedName>
</protein>
<evidence type="ECO:0000313" key="3">
    <source>
        <dbReference type="Proteomes" id="UP000050761"/>
    </source>
</evidence>
<name>A0A183G4V7_HELPZ</name>
<evidence type="ECO:0000313" key="2">
    <source>
        <dbReference type="EMBL" id="VDP06419.1"/>
    </source>
</evidence>
<keyword evidence="3" id="KW-1185">Reference proteome</keyword>
<organism evidence="3 4">
    <name type="scientific">Heligmosomoides polygyrus</name>
    <name type="common">Parasitic roundworm</name>
    <dbReference type="NCBI Taxonomy" id="6339"/>
    <lineage>
        <taxon>Eukaryota</taxon>
        <taxon>Metazoa</taxon>
        <taxon>Ecdysozoa</taxon>
        <taxon>Nematoda</taxon>
        <taxon>Chromadorea</taxon>
        <taxon>Rhabditida</taxon>
        <taxon>Rhabditina</taxon>
        <taxon>Rhabditomorpha</taxon>
        <taxon>Strongyloidea</taxon>
        <taxon>Heligmosomidae</taxon>
        <taxon>Heligmosomoides</taxon>
    </lineage>
</organism>
<dbReference type="AlphaFoldDB" id="A0A183G4V7"/>
<reference evidence="2 3" key="1">
    <citation type="submission" date="2018-11" db="EMBL/GenBank/DDBJ databases">
        <authorList>
            <consortium name="Pathogen Informatics"/>
        </authorList>
    </citation>
    <scope>NUCLEOTIDE SEQUENCE [LARGE SCALE GENOMIC DNA]</scope>
</reference>
<evidence type="ECO:0000313" key="4">
    <source>
        <dbReference type="WBParaSite" id="HPBE_0001658701-mRNA-1"/>
    </source>
</evidence>
<reference evidence="4" key="2">
    <citation type="submission" date="2019-09" db="UniProtKB">
        <authorList>
            <consortium name="WormBaseParasite"/>
        </authorList>
    </citation>
    <scope>IDENTIFICATION</scope>
</reference>